<comment type="caution">
    <text evidence="1">The sequence shown here is derived from an EMBL/GenBank/DDBJ whole genome shotgun (WGS) entry which is preliminary data.</text>
</comment>
<dbReference type="EMBL" id="JAJTVO010000013">
    <property type="protein sequence ID" value="MCE4122284.1"/>
    <property type="molecule type" value="Genomic_DNA"/>
</dbReference>
<dbReference type="InterPro" id="IPR014858">
    <property type="entry name" value="BrxB"/>
</dbReference>
<dbReference type="RefSeq" id="WP_233339206.1">
    <property type="nucleotide sequence ID" value="NZ_JAJTVO010000013.1"/>
</dbReference>
<dbReference type="AlphaFoldDB" id="A0AAW4YHD1"/>
<organism evidence="1 2">
    <name type="scientific">Segatella copri</name>
    <dbReference type="NCBI Taxonomy" id="165179"/>
    <lineage>
        <taxon>Bacteria</taxon>
        <taxon>Pseudomonadati</taxon>
        <taxon>Bacteroidota</taxon>
        <taxon>Bacteroidia</taxon>
        <taxon>Bacteroidales</taxon>
        <taxon>Prevotellaceae</taxon>
        <taxon>Segatella</taxon>
    </lineage>
</organism>
<reference evidence="1" key="1">
    <citation type="submission" date="2021-12" db="EMBL/GenBank/DDBJ databases">
        <authorList>
            <person name="Lv X."/>
        </authorList>
    </citation>
    <scope>NUCLEOTIDE SEQUENCE</scope>
    <source>
        <strain evidence="1">HF2106</strain>
    </source>
</reference>
<dbReference type="Proteomes" id="UP001200307">
    <property type="component" value="Unassembled WGS sequence"/>
</dbReference>
<evidence type="ECO:0000313" key="2">
    <source>
        <dbReference type="Proteomes" id="UP001200307"/>
    </source>
</evidence>
<gene>
    <name evidence="1" type="ORF">LYY06_08415</name>
</gene>
<evidence type="ECO:0000313" key="1">
    <source>
        <dbReference type="EMBL" id="MCE4122284.1"/>
    </source>
</evidence>
<dbReference type="Pfam" id="PF08747">
    <property type="entry name" value="BrxB"/>
    <property type="match status" value="1"/>
</dbReference>
<accession>A0AAW4YHD1</accession>
<proteinExistence type="predicted"/>
<name>A0AAW4YHD1_9BACT</name>
<sequence length="175" mass="20287">MDYLKSPSKLSPTGYSPIVYMVYQPEDAFVVRGLIDSFLKPKAEYMGFHAHEFSMGLVIDRFINTNDYLDIWTDPDVEEPELYNSIKQAIVNDRYIEKALLEKQDQLLAEEENPLLVIRDVEMLHPFYMIGAVENNIYNQIQIPMLVLYPGETQGTARSFLGIYNQDGNYRSINF</sequence>
<protein>
    <submittedName>
        <fullName evidence="1">DUF1788 domain-containing protein</fullName>
    </submittedName>
</protein>